<dbReference type="SMART" id="SM00164">
    <property type="entry name" value="TBC"/>
    <property type="match status" value="1"/>
</dbReference>
<dbReference type="Proteomes" id="UP000192257">
    <property type="component" value="Unassembled WGS sequence"/>
</dbReference>
<dbReference type="Gene3D" id="1.10.472.80">
    <property type="entry name" value="Ypt/Rab-GAP domain of gyp1p, domain 3"/>
    <property type="match status" value="1"/>
</dbReference>
<dbReference type="STRING" id="67003.A0A1X0P2Z0"/>
<evidence type="ECO:0000313" key="2">
    <source>
        <dbReference type="EMBL" id="ORC90929.1"/>
    </source>
</evidence>
<name>A0A1X0P2Z0_9TRYP</name>
<proteinExistence type="predicted"/>
<dbReference type="InterPro" id="IPR000195">
    <property type="entry name" value="Rab-GAP-TBC_dom"/>
</dbReference>
<dbReference type="AlphaFoldDB" id="A0A1X0P2Z0"/>
<sequence length="450" mass="50870">MFERVKRGLLRRLTSVSPEQEDDAARRKMPIQGLQVPAVACMDCGSTNNTVTKKATALPEEESLYSEAALRELLEQDPVPLDELCSLCRRGCPPAFRCEVWGYLTGNLQPFASSRAAVLARKRQEYLGYVQSSYGAVDWNAAFRAADEATNPNPSCNREGVGRGGNSKLASYSERQGQPIVSANYAVESELLMLKQIRKDVPRMSAGVAYLHHSRVMLTIERILYIWSLRHPACGYVQGLNDLVIPFISVVLASRFCPSKTVSELHTLTENELNALFSPIVVTEEEWNSTIEADTYWMFSYLLNSVQENYTYNQKGIYSMVEKLEAVAKAVDGKLYKHLCENLQISFSQFAFRWMNCMLLRELNATQSLRLWDVYLADQEKDWCTTHVYVCAALLVWWSPALCKENDYGVAMKFLQNLPTEEISDKDISALISQGIVMQKLYNNTLSHLA</sequence>
<reference evidence="2 3" key="1">
    <citation type="submission" date="2017-03" db="EMBL/GenBank/DDBJ databases">
        <title>An alternative strategy for trypanosome survival in the mammalian bloodstream revealed through genome and transcriptome analysis of the ubiquitous bovine parasite Trypanosoma (Megatrypanum) theileri.</title>
        <authorList>
            <person name="Kelly S."/>
            <person name="Ivens A."/>
            <person name="Mott A."/>
            <person name="O'Neill E."/>
            <person name="Emms D."/>
            <person name="Macleod O."/>
            <person name="Voorheis P."/>
            <person name="Matthews J."/>
            <person name="Matthews K."/>
            <person name="Carrington M."/>
        </authorList>
    </citation>
    <scope>NUCLEOTIDE SEQUENCE [LARGE SCALE GENOMIC DNA]</scope>
    <source>
        <strain evidence="2">Edinburgh</strain>
    </source>
</reference>
<dbReference type="SUPFAM" id="SSF47923">
    <property type="entry name" value="Ypt/Rab-GAP domain of gyp1p"/>
    <property type="match status" value="2"/>
</dbReference>
<keyword evidence="3" id="KW-1185">Reference proteome</keyword>
<dbReference type="EMBL" id="NBCO01000007">
    <property type="protein sequence ID" value="ORC90929.1"/>
    <property type="molecule type" value="Genomic_DNA"/>
</dbReference>
<feature type="domain" description="Rab-GAP TBC" evidence="1">
    <location>
        <begin position="91"/>
        <end position="379"/>
    </location>
</feature>
<evidence type="ECO:0000313" key="3">
    <source>
        <dbReference type="Proteomes" id="UP000192257"/>
    </source>
</evidence>
<dbReference type="OrthoDB" id="26371at2759"/>
<evidence type="ECO:0000259" key="1">
    <source>
        <dbReference type="PROSITE" id="PS50086"/>
    </source>
</evidence>
<dbReference type="Pfam" id="PF00566">
    <property type="entry name" value="RabGAP-TBC"/>
    <property type="match status" value="1"/>
</dbReference>
<dbReference type="PANTHER" id="PTHR22957:SF26">
    <property type="entry name" value="LD44506P"/>
    <property type="match status" value="1"/>
</dbReference>
<gene>
    <name evidence="2" type="ORF">TM35_000073530</name>
</gene>
<dbReference type="VEuPathDB" id="TriTrypDB:TM35_000073530"/>
<accession>A0A1X0P2Z0</accession>
<dbReference type="PANTHER" id="PTHR22957">
    <property type="entry name" value="TBC1 DOMAIN FAMILY MEMBER GTPASE-ACTIVATING PROTEIN"/>
    <property type="match status" value="1"/>
</dbReference>
<dbReference type="RefSeq" id="XP_028884995.1">
    <property type="nucleotide sequence ID" value="XM_029023799.1"/>
</dbReference>
<dbReference type="GeneID" id="39983579"/>
<organism evidence="2 3">
    <name type="scientific">Trypanosoma theileri</name>
    <dbReference type="NCBI Taxonomy" id="67003"/>
    <lineage>
        <taxon>Eukaryota</taxon>
        <taxon>Discoba</taxon>
        <taxon>Euglenozoa</taxon>
        <taxon>Kinetoplastea</taxon>
        <taxon>Metakinetoplastina</taxon>
        <taxon>Trypanosomatida</taxon>
        <taxon>Trypanosomatidae</taxon>
        <taxon>Trypanosoma</taxon>
    </lineage>
</organism>
<comment type="caution">
    <text evidence="2">The sequence shown here is derived from an EMBL/GenBank/DDBJ whole genome shotgun (WGS) entry which is preliminary data.</text>
</comment>
<dbReference type="GO" id="GO:0005096">
    <property type="term" value="F:GTPase activator activity"/>
    <property type="evidence" value="ECO:0007669"/>
    <property type="project" value="TreeGrafter"/>
</dbReference>
<dbReference type="PROSITE" id="PS50086">
    <property type="entry name" value="TBC_RABGAP"/>
    <property type="match status" value="1"/>
</dbReference>
<dbReference type="Gene3D" id="1.10.8.270">
    <property type="entry name" value="putative rabgap domain of human tbc1 domain family member 14 like domains"/>
    <property type="match status" value="1"/>
</dbReference>
<protein>
    <submittedName>
        <fullName evidence="2">Putative GTPase activating protein</fullName>
    </submittedName>
</protein>
<dbReference type="InterPro" id="IPR035969">
    <property type="entry name" value="Rab-GAP_TBC_sf"/>
</dbReference>